<evidence type="ECO:0000259" key="2">
    <source>
        <dbReference type="Pfam" id="PF00561"/>
    </source>
</evidence>
<dbReference type="InterPro" id="IPR029058">
    <property type="entry name" value="AB_hydrolase_fold"/>
</dbReference>
<dbReference type="GO" id="GO:0016787">
    <property type="term" value="F:hydrolase activity"/>
    <property type="evidence" value="ECO:0007669"/>
    <property type="project" value="UniProtKB-KW"/>
</dbReference>
<keyword evidence="3" id="KW-0378">Hydrolase</keyword>
<dbReference type="PANTHER" id="PTHR43329">
    <property type="entry name" value="EPOXIDE HYDROLASE"/>
    <property type="match status" value="1"/>
</dbReference>
<dbReference type="InterPro" id="IPR000073">
    <property type="entry name" value="AB_hydrolase_1"/>
</dbReference>
<reference evidence="3" key="1">
    <citation type="journal article" date="2020" name="Stud. Mycol.">
        <title>101 Dothideomycetes genomes: a test case for predicting lifestyles and emergence of pathogens.</title>
        <authorList>
            <person name="Haridas S."/>
            <person name="Albert R."/>
            <person name="Binder M."/>
            <person name="Bloem J."/>
            <person name="Labutti K."/>
            <person name="Salamov A."/>
            <person name="Andreopoulos B."/>
            <person name="Baker S."/>
            <person name="Barry K."/>
            <person name="Bills G."/>
            <person name="Bluhm B."/>
            <person name="Cannon C."/>
            <person name="Castanera R."/>
            <person name="Culley D."/>
            <person name="Daum C."/>
            <person name="Ezra D."/>
            <person name="Gonzalez J."/>
            <person name="Henrissat B."/>
            <person name="Kuo A."/>
            <person name="Liang C."/>
            <person name="Lipzen A."/>
            <person name="Lutzoni F."/>
            <person name="Magnuson J."/>
            <person name="Mondo S."/>
            <person name="Nolan M."/>
            <person name="Ohm R."/>
            <person name="Pangilinan J."/>
            <person name="Park H.-J."/>
            <person name="Ramirez L."/>
            <person name="Alfaro M."/>
            <person name="Sun H."/>
            <person name="Tritt A."/>
            <person name="Yoshinaga Y."/>
            <person name="Zwiers L.-H."/>
            <person name="Turgeon B."/>
            <person name="Goodwin S."/>
            <person name="Spatafora J."/>
            <person name="Crous P."/>
            <person name="Grigoriev I."/>
        </authorList>
    </citation>
    <scope>NUCLEOTIDE SEQUENCE</scope>
    <source>
        <strain evidence="3">CBS 107.79</strain>
    </source>
</reference>
<dbReference type="Gene3D" id="3.40.50.1820">
    <property type="entry name" value="alpha/beta hydrolase"/>
    <property type="match status" value="1"/>
</dbReference>
<dbReference type="OrthoDB" id="408373at2759"/>
<feature type="signal peptide" evidence="1">
    <location>
        <begin position="1"/>
        <end position="16"/>
    </location>
</feature>
<dbReference type="EMBL" id="ML976679">
    <property type="protein sequence ID" value="KAF1973737.1"/>
    <property type="molecule type" value="Genomic_DNA"/>
</dbReference>
<evidence type="ECO:0000256" key="1">
    <source>
        <dbReference type="SAM" id="SignalP"/>
    </source>
</evidence>
<organism evidence="3 4">
    <name type="scientific">Bimuria novae-zelandiae CBS 107.79</name>
    <dbReference type="NCBI Taxonomy" id="1447943"/>
    <lineage>
        <taxon>Eukaryota</taxon>
        <taxon>Fungi</taxon>
        <taxon>Dikarya</taxon>
        <taxon>Ascomycota</taxon>
        <taxon>Pezizomycotina</taxon>
        <taxon>Dothideomycetes</taxon>
        <taxon>Pleosporomycetidae</taxon>
        <taxon>Pleosporales</taxon>
        <taxon>Massarineae</taxon>
        <taxon>Didymosphaeriaceae</taxon>
        <taxon>Bimuria</taxon>
    </lineage>
</organism>
<feature type="domain" description="AB hydrolase-1" evidence="2">
    <location>
        <begin position="78"/>
        <end position="140"/>
    </location>
</feature>
<evidence type="ECO:0000313" key="3">
    <source>
        <dbReference type="EMBL" id="KAF1973737.1"/>
    </source>
</evidence>
<feature type="chain" id="PRO_5025680293" evidence="1">
    <location>
        <begin position="17"/>
        <end position="179"/>
    </location>
</feature>
<dbReference type="Proteomes" id="UP000800036">
    <property type="component" value="Unassembled WGS sequence"/>
</dbReference>
<accession>A0A6A5VK18</accession>
<keyword evidence="1" id="KW-0732">Signal</keyword>
<dbReference type="SUPFAM" id="SSF53474">
    <property type="entry name" value="alpha/beta-Hydrolases"/>
    <property type="match status" value="1"/>
</dbReference>
<protein>
    <submittedName>
        <fullName evidence="3">Alpha/beta-hydrolase</fullName>
    </submittedName>
</protein>
<sequence>MWQLLFLPLLFLRALASPRPKPFGEQKYVDNKGVTVHYRKYAHCNPSAPYLLFQHGFPDQETTWNDFQIPVFSCYDIPSDVSDYTAAKYAYDILTILNDESITKATLIGHDFGGGIVQGFTQALPERVETLIIMNAPIFPTFVPQLNFDAEAQVYARCTIPYYTYVEGRARNRSNQNNI</sequence>
<dbReference type="AlphaFoldDB" id="A0A6A5VK18"/>
<name>A0A6A5VK18_9PLEO</name>
<keyword evidence="4" id="KW-1185">Reference proteome</keyword>
<proteinExistence type="predicted"/>
<dbReference type="Pfam" id="PF00561">
    <property type="entry name" value="Abhydrolase_1"/>
    <property type="match status" value="1"/>
</dbReference>
<evidence type="ECO:0000313" key="4">
    <source>
        <dbReference type="Proteomes" id="UP000800036"/>
    </source>
</evidence>
<gene>
    <name evidence="3" type="ORF">BU23DRAFT_568121</name>
</gene>